<proteinExistence type="predicted"/>
<organism evidence="2 3">
    <name type="scientific">Naegleria fowleri</name>
    <name type="common">Brain eating amoeba</name>
    <dbReference type="NCBI Taxonomy" id="5763"/>
    <lineage>
        <taxon>Eukaryota</taxon>
        <taxon>Discoba</taxon>
        <taxon>Heterolobosea</taxon>
        <taxon>Tetramitia</taxon>
        <taxon>Eutetramitia</taxon>
        <taxon>Vahlkampfiidae</taxon>
        <taxon>Naegleria</taxon>
    </lineage>
</organism>
<keyword evidence="3" id="KW-1185">Reference proteome</keyword>
<evidence type="ECO:0000313" key="2">
    <source>
        <dbReference type="EMBL" id="KAF0976369.1"/>
    </source>
</evidence>
<dbReference type="Proteomes" id="UP000444721">
    <property type="component" value="Unassembled WGS sequence"/>
</dbReference>
<dbReference type="EMBL" id="VFQX01000038">
    <property type="protein sequence ID" value="KAF0976369.1"/>
    <property type="molecule type" value="Genomic_DNA"/>
</dbReference>
<feature type="compositionally biased region" description="Basic and acidic residues" evidence="1">
    <location>
        <begin position="229"/>
        <end position="248"/>
    </location>
</feature>
<comment type="caution">
    <text evidence="2">The sequence shown here is derived from an EMBL/GenBank/DDBJ whole genome shotgun (WGS) entry which is preliminary data.</text>
</comment>
<evidence type="ECO:0000256" key="1">
    <source>
        <dbReference type="SAM" id="MobiDB-lite"/>
    </source>
</evidence>
<dbReference type="AlphaFoldDB" id="A0A6A5BTX1"/>
<dbReference type="RefSeq" id="XP_044561082.1">
    <property type="nucleotide sequence ID" value="XM_044708027.1"/>
</dbReference>
<dbReference type="VEuPathDB" id="AmoebaDB:FDP41_004596"/>
<reference evidence="2 3" key="1">
    <citation type="journal article" date="2019" name="Sci. Rep.">
        <title>Nanopore sequencing improves the draft genome of the human pathogenic amoeba Naegleria fowleri.</title>
        <authorList>
            <person name="Liechti N."/>
            <person name="Schurch N."/>
            <person name="Bruggmann R."/>
            <person name="Wittwer M."/>
        </authorList>
    </citation>
    <scope>NUCLEOTIDE SEQUENCE [LARGE SCALE GENOMIC DNA]</scope>
    <source>
        <strain evidence="2 3">ATCC 30894</strain>
    </source>
</reference>
<gene>
    <name evidence="2" type="ORF">FDP41_004596</name>
</gene>
<accession>A0A6A5BTX1</accession>
<sequence>MRRKLMPFGCCFFFGRQPLSSFMQWKALLTIHSDSSTFLNHHHSCRSFSTSSLLTAGKNNLFLKNCGIPSITAISNQQKGHSGGITFQITREGILDKPKDIIEELEKMYLTGKLRLDSLLILPQMSLEQKRKLLDNPQDCPYCPSVFSHDSNREYLLKQWRRFDLMFKCGLSDAIIVRPEDQQFFMGKKEREGFDGEQYLFLDMMHDTPSEVRKALWKGYKALTSPIQEDPHHTETKPNEPHLSKKTKSYGEDLRSRENYEHYWKGIKPSSRPDFLIDQMDYSTLDVVKQIDDYLLLRWCRYFKIDFQLRNVKSVHKNCEIALTEFLEGVLIFKDGTPFEEREEKTRERMRQSLLSKEKKIDTFGKHLSLRNYKSFPLGFFTAPHNKEKEKKQDLPIWWKMQEEVGHLMDKESHMKLRGKYYKHAVLLCWISRVKSLEEKNISEIKKLLIEKEEKEFERLLEKSGVQVADVEETLHQ</sequence>
<name>A0A6A5BTX1_NAEFO</name>
<evidence type="ECO:0000313" key="3">
    <source>
        <dbReference type="Proteomes" id="UP000444721"/>
    </source>
</evidence>
<protein>
    <submittedName>
        <fullName evidence="2">Uncharacterized protein</fullName>
    </submittedName>
</protein>
<dbReference type="GeneID" id="68111814"/>
<feature type="region of interest" description="Disordered" evidence="1">
    <location>
        <begin position="228"/>
        <end position="248"/>
    </location>
</feature>